<accession>A0A8K1CDC2</accession>
<name>A0A8K1CDC2_PYTOL</name>
<protein>
    <recommendedName>
        <fullName evidence="1">WRKY19-like zinc finger domain-containing protein</fullName>
    </recommendedName>
</protein>
<dbReference type="EMBL" id="SPLM01000076">
    <property type="protein sequence ID" value="TMW61311.1"/>
    <property type="molecule type" value="Genomic_DNA"/>
</dbReference>
<feature type="non-terminal residue" evidence="2">
    <location>
        <position position="1"/>
    </location>
</feature>
<comment type="caution">
    <text evidence="2">The sequence shown here is derived from an EMBL/GenBank/DDBJ whole genome shotgun (WGS) entry which is preliminary data.</text>
</comment>
<dbReference type="OrthoDB" id="158652at2759"/>
<feature type="domain" description="WRKY19-like zinc finger" evidence="1">
    <location>
        <begin position="119"/>
        <end position="142"/>
    </location>
</feature>
<keyword evidence="3" id="KW-1185">Reference proteome</keyword>
<proteinExistence type="predicted"/>
<reference evidence="2" key="1">
    <citation type="submission" date="2019-03" db="EMBL/GenBank/DDBJ databases">
        <title>Long read genome sequence of the mycoparasitic Pythium oligandrum ATCC 38472 isolated from sugarbeet rhizosphere.</title>
        <authorList>
            <person name="Gaulin E."/>
        </authorList>
    </citation>
    <scope>NUCLEOTIDE SEQUENCE</scope>
    <source>
        <strain evidence="2">ATCC 38472_TT</strain>
    </source>
</reference>
<organism evidence="2 3">
    <name type="scientific">Pythium oligandrum</name>
    <name type="common">Mycoparasitic fungus</name>
    <dbReference type="NCBI Taxonomy" id="41045"/>
    <lineage>
        <taxon>Eukaryota</taxon>
        <taxon>Sar</taxon>
        <taxon>Stramenopiles</taxon>
        <taxon>Oomycota</taxon>
        <taxon>Peronosporomycetes</taxon>
        <taxon>Pythiales</taxon>
        <taxon>Pythiaceae</taxon>
        <taxon>Pythium</taxon>
    </lineage>
</organism>
<feature type="domain" description="WRKY19-like zinc finger" evidence="1">
    <location>
        <begin position="71"/>
        <end position="94"/>
    </location>
</feature>
<dbReference type="Proteomes" id="UP000794436">
    <property type="component" value="Unassembled WGS sequence"/>
</dbReference>
<evidence type="ECO:0000313" key="2">
    <source>
        <dbReference type="EMBL" id="TMW61311.1"/>
    </source>
</evidence>
<feature type="domain" description="WRKY19-like zinc finger" evidence="1">
    <location>
        <begin position="98"/>
        <end position="118"/>
    </location>
</feature>
<dbReference type="Pfam" id="PF24906">
    <property type="entry name" value="Zf_WRKY19"/>
    <property type="match status" value="3"/>
</dbReference>
<evidence type="ECO:0000259" key="1">
    <source>
        <dbReference type="Pfam" id="PF24906"/>
    </source>
</evidence>
<sequence length="178" mass="18974">VRYQAAPTTRSTVVYAFDTAVARPVRWMGALPAQKLEGSAGDTVARFGVPYPAVGVVPNRVDSVGLMAVGGKTCLVVDCKRSAKARGLCWRHGGSVICTIEGCTRGAKSRGLCWSHGGGTKCSEPTCDKTMISKGLCWTHGGGKRCLLDGCKRPASEKRQNFCPKHHAQVSQRGRKSP</sequence>
<dbReference type="AlphaFoldDB" id="A0A8K1CDC2"/>
<dbReference type="InterPro" id="IPR056866">
    <property type="entry name" value="Znf_WRKY19"/>
</dbReference>
<gene>
    <name evidence="2" type="ORF">Poli38472_012502</name>
</gene>
<dbReference type="PANTHER" id="PTHR31827:SF1">
    <property type="entry name" value="EMB|CAB89363.1"/>
    <property type="match status" value="1"/>
</dbReference>
<evidence type="ECO:0000313" key="3">
    <source>
        <dbReference type="Proteomes" id="UP000794436"/>
    </source>
</evidence>
<dbReference type="PANTHER" id="PTHR31827">
    <property type="entry name" value="EMB|CAB89363.1"/>
    <property type="match status" value="1"/>
</dbReference>